<dbReference type="EMBL" id="ML170169">
    <property type="protein sequence ID" value="TDL23840.1"/>
    <property type="molecule type" value="Genomic_DNA"/>
</dbReference>
<sequence>MAKKTSIRHLLNTTRVPTAAEAETVRQIIEEGYVELWKLRNQATAVKNKLSNLLAKYELTEKRIKAHAAILAPIRRLPQEVLSEIFFYCLPARGDHLKTFSFHEAPLLLCQVCVHWRVIARRTPRLWSTLTISNPSYDNGESFSKGAKAVKLWISESSSRPFSVEIKYKRPDRDLDYYSTYNGYEDGVKRVLGAIENSSHLWTSMIGVAPCCAINQFVRLMNTGKTPLLEELDLTLDGYDQNYFQPLKLNMTNLQMRTIAIRGLSILPTFNEVNLVNLHVLVISNRHSGRKRFSLDNFWECMTHCPSLHELTLSVETSAEYQAPIQTLELPLLKACTLYFDSRVDPGPFLDKLCFPALSTLSIRMSYSPQTDNWPHFAALLDRSKSHLTEIYLCGVPMSEHNLLKCLRNAPHLVSLDVGENSREEGFIMAMINQGHSKCLCPCLESIRLGRCNGVSWQSVKDMILSRWGGLLADEVDRSMRPPGKVLQSVSMYTYDWDYAKMVNSDPDIHQCILDGLNVSEF</sequence>
<dbReference type="Gene3D" id="3.80.10.10">
    <property type="entry name" value="Ribonuclease Inhibitor"/>
    <property type="match status" value="1"/>
</dbReference>
<organism evidence="1 2">
    <name type="scientific">Rickenella mellea</name>
    <dbReference type="NCBI Taxonomy" id="50990"/>
    <lineage>
        <taxon>Eukaryota</taxon>
        <taxon>Fungi</taxon>
        <taxon>Dikarya</taxon>
        <taxon>Basidiomycota</taxon>
        <taxon>Agaricomycotina</taxon>
        <taxon>Agaricomycetes</taxon>
        <taxon>Hymenochaetales</taxon>
        <taxon>Rickenellaceae</taxon>
        <taxon>Rickenella</taxon>
    </lineage>
</organism>
<reference evidence="1 2" key="1">
    <citation type="submission" date="2018-06" db="EMBL/GenBank/DDBJ databases">
        <title>A transcriptomic atlas of mushroom development highlights an independent origin of complex multicellularity.</title>
        <authorList>
            <consortium name="DOE Joint Genome Institute"/>
            <person name="Krizsan K."/>
            <person name="Almasi E."/>
            <person name="Merenyi Z."/>
            <person name="Sahu N."/>
            <person name="Viragh M."/>
            <person name="Koszo T."/>
            <person name="Mondo S."/>
            <person name="Kiss B."/>
            <person name="Balint B."/>
            <person name="Kues U."/>
            <person name="Barry K."/>
            <person name="Hegedus J.C."/>
            <person name="Henrissat B."/>
            <person name="Johnson J."/>
            <person name="Lipzen A."/>
            <person name="Ohm R."/>
            <person name="Nagy I."/>
            <person name="Pangilinan J."/>
            <person name="Yan J."/>
            <person name="Xiong Y."/>
            <person name="Grigoriev I.V."/>
            <person name="Hibbett D.S."/>
            <person name="Nagy L.G."/>
        </authorList>
    </citation>
    <scope>NUCLEOTIDE SEQUENCE [LARGE SCALE GENOMIC DNA]</scope>
    <source>
        <strain evidence="1 2">SZMC22713</strain>
    </source>
</reference>
<dbReference type="Proteomes" id="UP000294933">
    <property type="component" value="Unassembled WGS sequence"/>
</dbReference>
<protein>
    <submittedName>
        <fullName evidence="1">Uncharacterized protein</fullName>
    </submittedName>
</protein>
<evidence type="ECO:0000313" key="2">
    <source>
        <dbReference type="Proteomes" id="UP000294933"/>
    </source>
</evidence>
<dbReference type="STRING" id="50990.A0A4Y7QAJ6"/>
<dbReference type="InterPro" id="IPR032675">
    <property type="entry name" value="LRR_dom_sf"/>
</dbReference>
<proteinExistence type="predicted"/>
<evidence type="ECO:0000313" key="1">
    <source>
        <dbReference type="EMBL" id="TDL23840.1"/>
    </source>
</evidence>
<dbReference type="Gene3D" id="1.20.1280.50">
    <property type="match status" value="1"/>
</dbReference>
<keyword evidence="2" id="KW-1185">Reference proteome</keyword>
<dbReference type="AlphaFoldDB" id="A0A4Y7QAJ6"/>
<dbReference type="SUPFAM" id="SSF52047">
    <property type="entry name" value="RNI-like"/>
    <property type="match status" value="1"/>
</dbReference>
<dbReference type="VEuPathDB" id="FungiDB:BD410DRAFT_787134"/>
<accession>A0A4Y7QAJ6</accession>
<name>A0A4Y7QAJ6_9AGAM</name>
<dbReference type="OrthoDB" id="3248197at2759"/>
<gene>
    <name evidence="1" type="ORF">BD410DRAFT_787134</name>
</gene>